<evidence type="ECO:0000313" key="9">
    <source>
        <dbReference type="EMBL" id="REG10725.1"/>
    </source>
</evidence>
<evidence type="ECO:0000313" key="10">
    <source>
        <dbReference type="Proteomes" id="UP000256388"/>
    </source>
</evidence>
<dbReference type="GO" id="GO:0016151">
    <property type="term" value="F:nickel cation binding"/>
    <property type="evidence" value="ECO:0007669"/>
    <property type="project" value="InterPro"/>
</dbReference>
<reference evidence="9 10" key="1">
    <citation type="submission" date="2018-08" db="EMBL/GenBank/DDBJ databases">
        <title>Genomic Encyclopedia of Type Strains, Phase IV (KMG-IV): sequencing the most valuable type-strain genomes for metagenomic binning, comparative biology and taxonomic classification.</title>
        <authorList>
            <person name="Goeker M."/>
        </authorList>
    </citation>
    <scope>NUCLEOTIDE SEQUENCE [LARGE SCALE GENOMIC DNA]</scope>
    <source>
        <strain evidence="9 10">DSM 23923</strain>
    </source>
</reference>
<dbReference type="SUPFAM" id="SSF52540">
    <property type="entry name" value="P-loop containing nucleoside triphosphate hydrolases"/>
    <property type="match status" value="1"/>
</dbReference>
<evidence type="ECO:0000256" key="4">
    <source>
        <dbReference type="ARBA" id="ARBA00022741"/>
    </source>
</evidence>
<dbReference type="Pfam" id="PF02492">
    <property type="entry name" value="cobW"/>
    <property type="match status" value="1"/>
</dbReference>
<evidence type="ECO:0000256" key="3">
    <source>
        <dbReference type="ARBA" id="ARBA00022723"/>
    </source>
</evidence>
<dbReference type="InterPro" id="IPR003495">
    <property type="entry name" value="CobW/HypB/UreG_nucleotide-bd"/>
</dbReference>
<evidence type="ECO:0000256" key="1">
    <source>
        <dbReference type="ARBA" id="ARBA00006211"/>
    </source>
</evidence>
<evidence type="ECO:0000256" key="5">
    <source>
        <dbReference type="ARBA" id="ARBA00022801"/>
    </source>
</evidence>
<dbReference type="Proteomes" id="UP000256388">
    <property type="component" value="Unassembled WGS sequence"/>
</dbReference>
<proteinExistence type="inferred from homology"/>
<keyword evidence="5" id="KW-0378">Hydrolase</keyword>
<organism evidence="9 10">
    <name type="scientific">Pelolinea submarina</name>
    <dbReference type="NCBI Taxonomy" id="913107"/>
    <lineage>
        <taxon>Bacteria</taxon>
        <taxon>Bacillati</taxon>
        <taxon>Chloroflexota</taxon>
        <taxon>Anaerolineae</taxon>
        <taxon>Anaerolineales</taxon>
        <taxon>Anaerolineaceae</taxon>
        <taxon>Pelolinea</taxon>
    </lineage>
</organism>
<dbReference type="Gene3D" id="3.40.50.300">
    <property type="entry name" value="P-loop containing nucleotide triphosphate hydrolases"/>
    <property type="match status" value="1"/>
</dbReference>
<comment type="similarity">
    <text evidence="1">Belongs to the SIMIBI class G3E GTPase family. HypB/HupM subfamily.</text>
</comment>
<keyword evidence="10" id="KW-1185">Reference proteome</keyword>
<dbReference type="PANTHER" id="PTHR30134">
    <property type="entry name" value="HYDROGENASE PROTEIN ASSEMBLY PROTEIN, NICKEL CHAPERONE"/>
    <property type="match status" value="1"/>
</dbReference>
<keyword evidence="2" id="KW-0533">Nickel</keyword>
<dbReference type="OrthoDB" id="9802035at2"/>
<dbReference type="AlphaFoldDB" id="A0A347ZTR3"/>
<dbReference type="GO" id="GO:0003924">
    <property type="term" value="F:GTPase activity"/>
    <property type="evidence" value="ECO:0007669"/>
    <property type="project" value="InterPro"/>
</dbReference>
<keyword evidence="4" id="KW-0547">Nucleotide-binding</keyword>
<dbReference type="NCBIfam" id="TIGR00073">
    <property type="entry name" value="hypB"/>
    <property type="match status" value="1"/>
</dbReference>
<evidence type="ECO:0000256" key="7">
    <source>
        <dbReference type="ARBA" id="ARBA00023134"/>
    </source>
</evidence>
<dbReference type="RefSeq" id="WP_116223889.1">
    <property type="nucleotide sequence ID" value="NZ_AP018437.1"/>
</dbReference>
<dbReference type="PIRSF" id="PIRSF005624">
    <property type="entry name" value="Ni-bind_GTPase"/>
    <property type="match status" value="1"/>
</dbReference>
<dbReference type="GO" id="GO:0008270">
    <property type="term" value="F:zinc ion binding"/>
    <property type="evidence" value="ECO:0007669"/>
    <property type="project" value="TreeGrafter"/>
</dbReference>
<dbReference type="InterPro" id="IPR004392">
    <property type="entry name" value="Hyd_mat_HypB"/>
</dbReference>
<feature type="domain" description="CobW/HypB/UreG nucleotide-binding" evidence="8">
    <location>
        <begin position="35"/>
        <end position="196"/>
    </location>
</feature>
<keyword evidence="6" id="KW-0862">Zinc</keyword>
<name>A0A347ZTR3_9CHLR</name>
<dbReference type="GO" id="GO:0051604">
    <property type="term" value="P:protein maturation"/>
    <property type="evidence" value="ECO:0007669"/>
    <property type="project" value="InterPro"/>
</dbReference>
<accession>A0A347ZTR3</accession>
<comment type="caution">
    <text evidence="9">The sequence shown here is derived from an EMBL/GenBank/DDBJ whole genome shotgun (WGS) entry which is preliminary data.</text>
</comment>
<dbReference type="InterPro" id="IPR027417">
    <property type="entry name" value="P-loop_NTPase"/>
</dbReference>
<sequence length="225" mass="24713">MSTEKVQIVEKILDANDQMAEENQQAFDKNHTLAINIMASPGAGKTSLILRTIEGLAKDYQIAVIEGDTAPVTIDADKVHALGIPVTQINTGGDCHLDALMVRKGMQALDLNEVDLVIIENVGNLVCPAAFKLGSHINVVIASIPEGDDKPYKYPNIYRGIQCLVLNKTDLKPYVDFNFEYFEKGIQILNPGVEIIQLSSKTGDGLDTWLNWLRAQIDAKKHATQ</sequence>
<protein>
    <submittedName>
        <fullName evidence="9">Hydrogenase nickel incorporation protein HypB</fullName>
    </submittedName>
</protein>
<evidence type="ECO:0000259" key="8">
    <source>
        <dbReference type="Pfam" id="PF02492"/>
    </source>
</evidence>
<dbReference type="GO" id="GO:0005525">
    <property type="term" value="F:GTP binding"/>
    <property type="evidence" value="ECO:0007669"/>
    <property type="project" value="UniProtKB-KW"/>
</dbReference>
<keyword evidence="7" id="KW-0342">GTP-binding</keyword>
<dbReference type="EMBL" id="QUMS01000001">
    <property type="protein sequence ID" value="REG10725.1"/>
    <property type="molecule type" value="Genomic_DNA"/>
</dbReference>
<keyword evidence="3" id="KW-0479">Metal-binding</keyword>
<evidence type="ECO:0000256" key="2">
    <source>
        <dbReference type="ARBA" id="ARBA00022596"/>
    </source>
</evidence>
<dbReference type="PANTHER" id="PTHR30134:SF2">
    <property type="entry name" value="HYDROGENASE MATURATION FACTOR HYPB"/>
    <property type="match status" value="1"/>
</dbReference>
<evidence type="ECO:0000256" key="6">
    <source>
        <dbReference type="ARBA" id="ARBA00022833"/>
    </source>
</evidence>
<gene>
    <name evidence="9" type="ORF">DFR64_0585</name>
</gene>